<reference evidence="1" key="1">
    <citation type="submission" date="2021-01" db="EMBL/GenBank/DDBJ databases">
        <authorList>
            <consortium name="Genoscope - CEA"/>
            <person name="William W."/>
        </authorList>
    </citation>
    <scope>NUCLEOTIDE SEQUENCE</scope>
</reference>
<evidence type="ECO:0000313" key="2">
    <source>
        <dbReference type="Proteomes" id="UP000688137"/>
    </source>
</evidence>
<evidence type="ECO:0000313" key="1">
    <source>
        <dbReference type="EMBL" id="CAD8117161.1"/>
    </source>
</evidence>
<gene>
    <name evidence="1" type="ORF">PPRIM_AZ9-3.1.T1900007</name>
</gene>
<proteinExistence type="predicted"/>
<dbReference type="EMBL" id="CAJJDM010000199">
    <property type="protein sequence ID" value="CAD8117161.1"/>
    <property type="molecule type" value="Genomic_DNA"/>
</dbReference>
<keyword evidence="2" id="KW-1185">Reference proteome</keyword>
<dbReference type="Proteomes" id="UP000688137">
    <property type="component" value="Unassembled WGS sequence"/>
</dbReference>
<comment type="caution">
    <text evidence="1">The sequence shown here is derived from an EMBL/GenBank/DDBJ whole genome shotgun (WGS) entry which is preliminary data.</text>
</comment>
<name>A0A8S1QPF8_PARPR</name>
<organism evidence="1 2">
    <name type="scientific">Paramecium primaurelia</name>
    <dbReference type="NCBI Taxonomy" id="5886"/>
    <lineage>
        <taxon>Eukaryota</taxon>
        <taxon>Sar</taxon>
        <taxon>Alveolata</taxon>
        <taxon>Ciliophora</taxon>
        <taxon>Intramacronucleata</taxon>
        <taxon>Oligohymenophorea</taxon>
        <taxon>Peniculida</taxon>
        <taxon>Parameciidae</taxon>
        <taxon>Paramecium</taxon>
    </lineage>
</organism>
<accession>A0A8S1QPF8</accession>
<sequence>MVINQFCEYNNYIKAIARQQSGLQTKEVMQQMEQMYFTYFKSYLIQGQNLDFFHQRDDLIIDYLKRQIKQYYLHNLFIE</sequence>
<protein>
    <submittedName>
        <fullName evidence="1">Uncharacterized protein</fullName>
    </submittedName>
</protein>
<dbReference type="AlphaFoldDB" id="A0A8S1QPF8"/>